<proteinExistence type="predicted"/>
<feature type="transmembrane region" description="Helical" evidence="1">
    <location>
        <begin position="196"/>
        <end position="216"/>
    </location>
</feature>
<evidence type="ECO:0000259" key="2">
    <source>
        <dbReference type="Pfam" id="PF06580"/>
    </source>
</evidence>
<dbReference type="GO" id="GO:0016301">
    <property type="term" value="F:kinase activity"/>
    <property type="evidence" value="ECO:0007669"/>
    <property type="project" value="UniProtKB-KW"/>
</dbReference>
<keyword evidence="1" id="KW-0472">Membrane</keyword>
<feature type="transmembrane region" description="Helical" evidence="1">
    <location>
        <begin position="262"/>
        <end position="282"/>
    </location>
</feature>
<protein>
    <submittedName>
        <fullName evidence="3">Histidine kinase</fullName>
    </submittedName>
</protein>
<dbReference type="PANTHER" id="PTHR34220:SF7">
    <property type="entry name" value="SENSOR HISTIDINE KINASE YPDA"/>
    <property type="match status" value="1"/>
</dbReference>
<dbReference type="Pfam" id="PF06580">
    <property type="entry name" value="His_kinase"/>
    <property type="match status" value="1"/>
</dbReference>
<dbReference type="InterPro" id="IPR010559">
    <property type="entry name" value="Sig_transdc_His_kin_internal"/>
</dbReference>
<name>A0ABT1T6V7_9SPHI</name>
<gene>
    <name evidence="3" type="ORF">NPE20_20340</name>
</gene>
<keyword evidence="1" id="KW-1133">Transmembrane helix</keyword>
<dbReference type="InterPro" id="IPR050640">
    <property type="entry name" value="Bact_2-comp_sensor_kinase"/>
</dbReference>
<feature type="transmembrane region" description="Helical" evidence="1">
    <location>
        <begin position="47"/>
        <end position="69"/>
    </location>
</feature>
<dbReference type="SUPFAM" id="SSF55874">
    <property type="entry name" value="ATPase domain of HSP90 chaperone/DNA topoisomerase II/histidine kinase"/>
    <property type="match status" value="1"/>
</dbReference>
<dbReference type="EMBL" id="JANHOH010000007">
    <property type="protein sequence ID" value="MCQ6960341.1"/>
    <property type="molecule type" value="Genomic_DNA"/>
</dbReference>
<comment type="caution">
    <text evidence="3">The sequence shown here is derived from an EMBL/GenBank/DDBJ whole genome shotgun (WGS) entry which is preliminary data.</text>
</comment>
<sequence>MKYSKIELWVSTVFFILILFSKIYYGLNDYGYTITRSHLSTDTIFNQLLPRLFFIIVTYCGFLVLNFYVLPKLWWRKMYPAAIGATLGVLIGMGLCFMVIQSYQSSWIYDQYPKGQAANMAFFSRGFSTATLFFLIYGVYLLIREGIIYQFSIYKAKQNLSSRILREIILVVSAWLALLFPVLVINGPFLTGIGPFYLVVLPFCFCIYFINLYWLIPLYKKGVFPQMGTYLLGLITVAVMLGMLEIAMLMQFAPGLSLLGHIVIYWLPPLALTVGLSWAVYLTNAKTYQQLSTLKTALGASDANLQFLRSQINPHFLFNVLNTLYGTALTEKAEKTGEGIQKLGDMMRFMLHENNQDIIPLSREMEYLHNYIDLQNLRVALSDNIEIKTDITDKYNTVNIAPMLLIPFIENAYKHGLSFKQRSWINISLQLTDGVLQLDVYNSLHQAKENDPEKERSGIGLENVKQRLQLLYPHKHELVIRQNANEFFIHLTLQLS</sequence>
<reference evidence="3 4" key="1">
    <citation type="submission" date="2022-07" db="EMBL/GenBank/DDBJ databases">
        <title>Mucilaginibacter sp. JC4.</title>
        <authorList>
            <person name="Le V."/>
            <person name="Ko S.-R."/>
            <person name="Ahn C.-Y."/>
            <person name="Oh H.-M."/>
        </authorList>
    </citation>
    <scope>NUCLEOTIDE SEQUENCE [LARGE SCALE GENOMIC DNA]</scope>
    <source>
        <strain evidence="3 4">JC4</strain>
    </source>
</reference>
<keyword evidence="1" id="KW-0812">Transmembrane</keyword>
<dbReference type="RefSeq" id="WP_256540524.1">
    <property type="nucleotide sequence ID" value="NZ_JANHOH010000007.1"/>
</dbReference>
<feature type="transmembrane region" description="Helical" evidence="1">
    <location>
        <begin position="81"/>
        <end position="100"/>
    </location>
</feature>
<feature type="transmembrane region" description="Helical" evidence="1">
    <location>
        <begin position="120"/>
        <end position="143"/>
    </location>
</feature>
<organism evidence="3 4">
    <name type="scientific">Mucilaginibacter aquariorum</name>
    <dbReference type="NCBI Taxonomy" id="2967225"/>
    <lineage>
        <taxon>Bacteria</taxon>
        <taxon>Pseudomonadati</taxon>
        <taxon>Bacteroidota</taxon>
        <taxon>Sphingobacteriia</taxon>
        <taxon>Sphingobacteriales</taxon>
        <taxon>Sphingobacteriaceae</taxon>
        <taxon>Mucilaginibacter</taxon>
    </lineage>
</organism>
<feature type="transmembrane region" description="Helical" evidence="1">
    <location>
        <begin position="228"/>
        <end position="250"/>
    </location>
</feature>
<dbReference type="InterPro" id="IPR036890">
    <property type="entry name" value="HATPase_C_sf"/>
</dbReference>
<dbReference type="Proteomes" id="UP001204376">
    <property type="component" value="Unassembled WGS sequence"/>
</dbReference>
<keyword evidence="3" id="KW-0418">Kinase</keyword>
<feature type="transmembrane region" description="Helical" evidence="1">
    <location>
        <begin position="7"/>
        <end position="27"/>
    </location>
</feature>
<feature type="transmembrane region" description="Helical" evidence="1">
    <location>
        <begin position="164"/>
        <end position="184"/>
    </location>
</feature>
<dbReference type="Gene3D" id="3.30.565.10">
    <property type="entry name" value="Histidine kinase-like ATPase, C-terminal domain"/>
    <property type="match status" value="1"/>
</dbReference>
<keyword evidence="3" id="KW-0808">Transferase</keyword>
<accession>A0ABT1T6V7</accession>
<evidence type="ECO:0000256" key="1">
    <source>
        <dbReference type="SAM" id="Phobius"/>
    </source>
</evidence>
<keyword evidence="4" id="KW-1185">Reference proteome</keyword>
<evidence type="ECO:0000313" key="3">
    <source>
        <dbReference type="EMBL" id="MCQ6960341.1"/>
    </source>
</evidence>
<dbReference type="PANTHER" id="PTHR34220">
    <property type="entry name" value="SENSOR HISTIDINE KINASE YPDA"/>
    <property type="match status" value="1"/>
</dbReference>
<feature type="domain" description="Signal transduction histidine kinase internal region" evidence="2">
    <location>
        <begin position="303"/>
        <end position="379"/>
    </location>
</feature>
<evidence type="ECO:0000313" key="4">
    <source>
        <dbReference type="Proteomes" id="UP001204376"/>
    </source>
</evidence>